<keyword evidence="3" id="KW-1185">Reference proteome</keyword>
<organism evidence="2 3">
    <name type="scientific">Comamonas faecalis</name>
    <dbReference type="NCBI Taxonomy" id="1387849"/>
    <lineage>
        <taxon>Bacteria</taxon>
        <taxon>Pseudomonadati</taxon>
        <taxon>Pseudomonadota</taxon>
        <taxon>Betaproteobacteria</taxon>
        <taxon>Burkholderiales</taxon>
        <taxon>Comamonadaceae</taxon>
        <taxon>Comamonas</taxon>
    </lineage>
</organism>
<comment type="similarity">
    <text evidence="1">Belongs to the UPF0065 (bug) family.</text>
</comment>
<dbReference type="Gene3D" id="3.40.190.150">
    <property type="entry name" value="Bordetella uptake gene, domain 1"/>
    <property type="match status" value="1"/>
</dbReference>
<gene>
    <name evidence="2" type="ORF">GCM10022279_11240</name>
</gene>
<reference evidence="3" key="1">
    <citation type="journal article" date="2019" name="Int. J. Syst. Evol. Microbiol.">
        <title>The Global Catalogue of Microorganisms (GCM) 10K type strain sequencing project: providing services to taxonomists for standard genome sequencing and annotation.</title>
        <authorList>
            <consortium name="The Broad Institute Genomics Platform"/>
            <consortium name="The Broad Institute Genome Sequencing Center for Infectious Disease"/>
            <person name="Wu L."/>
            <person name="Ma J."/>
        </authorList>
    </citation>
    <scope>NUCLEOTIDE SEQUENCE [LARGE SCALE GENOMIC DNA]</scope>
    <source>
        <strain evidence="3">JCM 17561</strain>
    </source>
</reference>
<dbReference type="PANTHER" id="PTHR42928">
    <property type="entry name" value="TRICARBOXYLATE-BINDING PROTEIN"/>
    <property type="match status" value="1"/>
</dbReference>
<dbReference type="Proteomes" id="UP001501627">
    <property type="component" value="Unassembled WGS sequence"/>
</dbReference>
<proteinExistence type="inferred from homology"/>
<dbReference type="Pfam" id="PF03401">
    <property type="entry name" value="TctC"/>
    <property type="match status" value="1"/>
</dbReference>
<evidence type="ECO:0000256" key="1">
    <source>
        <dbReference type="ARBA" id="ARBA00006987"/>
    </source>
</evidence>
<dbReference type="CDD" id="cd13579">
    <property type="entry name" value="PBP2_Bug_NagM"/>
    <property type="match status" value="1"/>
</dbReference>
<name>A0ABP7QY88_9BURK</name>
<protein>
    <submittedName>
        <fullName evidence="2">Tripartite tricarboxylate transporter substrate binding protein</fullName>
    </submittedName>
</protein>
<dbReference type="SUPFAM" id="SSF53850">
    <property type="entry name" value="Periplasmic binding protein-like II"/>
    <property type="match status" value="1"/>
</dbReference>
<sequence length="336" mass="35446">MLDCFHFPESSMTVNRRRLLLASAAAASALVLPHARAQQGKPLRILVGFPPGGGTDAIARLLAERLGAGLGRPIVVENRPGAGGQIAAQTLKAAPADGSVVFLTHDHTISILPQVVRNPGFDPARDFVPVGGFATFVNALAVPAQLPVASFGDYVQWVQRSGGGRGVVGIPAPASTPEFLVKVLGQRYKLDLVSAPYRGSAPMIADMLGSQIAAGIGSVQDFIENHRAGKLRVLAVLGAKRQQALPDVPTFDELGLKGFEDTPYYGFYAPAGTPADFAQQFSAALGEAVAAPQAHAQLVQMGLSVEPMTPERLHARESAYTAVWKRIIEESGFTPQ</sequence>
<dbReference type="EMBL" id="BAABBP010000007">
    <property type="protein sequence ID" value="GAA3989872.1"/>
    <property type="molecule type" value="Genomic_DNA"/>
</dbReference>
<dbReference type="PROSITE" id="PS51318">
    <property type="entry name" value="TAT"/>
    <property type="match status" value="1"/>
</dbReference>
<dbReference type="InterPro" id="IPR042100">
    <property type="entry name" value="Bug_dom1"/>
</dbReference>
<dbReference type="PANTHER" id="PTHR42928:SF5">
    <property type="entry name" value="BLR1237 PROTEIN"/>
    <property type="match status" value="1"/>
</dbReference>
<accession>A0ABP7QY88</accession>
<dbReference type="InterPro" id="IPR005064">
    <property type="entry name" value="BUG"/>
</dbReference>
<dbReference type="PIRSF" id="PIRSF017082">
    <property type="entry name" value="YflP"/>
    <property type="match status" value="1"/>
</dbReference>
<dbReference type="InterPro" id="IPR006311">
    <property type="entry name" value="TAT_signal"/>
</dbReference>
<evidence type="ECO:0000313" key="3">
    <source>
        <dbReference type="Proteomes" id="UP001501627"/>
    </source>
</evidence>
<comment type="caution">
    <text evidence="2">The sequence shown here is derived from an EMBL/GenBank/DDBJ whole genome shotgun (WGS) entry which is preliminary data.</text>
</comment>
<evidence type="ECO:0000313" key="2">
    <source>
        <dbReference type="EMBL" id="GAA3989872.1"/>
    </source>
</evidence>
<dbReference type="Gene3D" id="3.40.190.10">
    <property type="entry name" value="Periplasmic binding protein-like II"/>
    <property type="match status" value="1"/>
</dbReference>